<organism evidence="1">
    <name type="scientific">Siphoviridae sp. ctTPJ4</name>
    <dbReference type="NCBI Taxonomy" id="2825519"/>
    <lineage>
        <taxon>Viruses</taxon>
        <taxon>Duplodnaviria</taxon>
        <taxon>Heunggongvirae</taxon>
        <taxon>Uroviricota</taxon>
        <taxon>Caudoviricetes</taxon>
    </lineage>
</organism>
<sequence length="424" mass="48500">MTERSGFFVSINGDRKYSADDFGRMFDGVISDGIFQNWGRAYRVVKGNGRQIIIQSGRAWLKGHWLENDAERYYTLNPGSTDGDRYDAIFIRVDNTRAVRIANIRAVQGNPNQGIPQPTQTPDNYEVLIAAVRVPRGAQDATAFEIIDCRGKSGTENAQWAQSVMQPKQIALNNKFDFLNAFNNDPNLKKVITRGNNLGKTITAAQKMAIRNGTFDGMWLGDYWQFNDNTCRWIIVDFDRYLDHPNGLNQHRITIMSDRNLGIDNIGEAGWCNKGWNGSKMRRDYAEGMVRFASALQAFDISDFKTFPVFEPHEFENTENSWELSEKSWSWEYPKVTIPSEFEMFGSNFVHVRVNGGENTVAPIARQFSYFRLGNPIPFSGESFWLRDQVTKNRFALYYGDQRHVSWADWTSKYGVRPLMSIGG</sequence>
<evidence type="ECO:0000313" key="1">
    <source>
        <dbReference type="EMBL" id="DAG00139.1"/>
    </source>
</evidence>
<accession>A0A8S5V0J4</accession>
<proteinExistence type="predicted"/>
<dbReference type="EMBL" id="BK016177">
    <property type="protein sequence ID" value="DAG00139.1"/>
    <property type="molecule type" value="Genomic_DNA"/>
</dbReference>
<protein>
    <submittedName>
        <fullName evidence="1">Receptor Binding Protein</fullName>
    </submittedName>
</protein>
<keyword evidence="1" id="KW-0675">Receptor</keyword>
<name>A0A8S5V0J4_9CAUD</name>
<reference evidence="1" key="1">
    <citation type="journal article" date="2021" name="Proc. Natl. Acad. Sci. U.S.A.">
        <title>A Catalog of Tens of Thousands of Viruses from Human Metagenomes Reveals Hidden Associations with Chronic Diseases.</title>
        <authorList>
            <person name="Tisza M.J."/>
            <person name="Buck C.B."/>
        </authorList>
    </citation>
    <scope>NUCLEOTIDE SEQUENCE</scope>
    <source>
        <strain evidence="1">CtTPJ4</strain>
    </source>
</reference>